<gene>
    <name evidence="1" type="ORF">mRhiFer1_009177</name>
</gene>
<name>A0A7J7SJL6_RHIFE</name>
<accession>A0A7J7SJL6</accession>
<protein>
    <submittedName>
        <fullName evidence="1">Uncharacterized protein</fullName>
    </submittedName>
</protein>
<dbReference type="PANTHER" id="PTHR10877:SF134">
    <property type="entry name" value="POLYCYSTIN-1-LIKE PROTEIN 2"/>
    <property type="match status" value="1"/>
</dbReference>
<proteinExistence type="predicted"/>
<reference evidence="1 2" key="1">
    <citation type="journal article" date="2020" name="Nature">
        <title>Six reference-quality genomes reveal evolution of bat adaptations.</title>
        <authorList>
            <person name="Jebb D."/>
            <person name="Huang Z."/>
            <person name="Pippel M."/>
            <person name="Hughes G.M."/>
            <person name="Lavrichenko K."/>
            <person name="Devanna P."/>
            <person name="Winkler S."/>
            <person name="Jermiin L.S."/>
            <person name="Skirmuntt E.C."/>
            <person name="Katzourakis A."/>
            <person name="Burkitt-Gray L."/>
            <person name="Ray D.A."/>
            <person name="Sullivan K.A.M."/>
            <person name="Roscito J.G."/>
            <person name="Kirilenko B.M."/>
            <person name="Davalos L.M."/>
            <person name="Corthals A.P."/>
            <person name="Power M.L."/>
            <person name="Jones G."/>
            <person name="Ransome R.D."/>
            <person name="Dechmann D.K.N."/>
            <person name="Locatelli A.G."/>
            <person name="Puechmaille S.J."/>
            <person name="Fedrigo O."/>
            <person name="Jarvis E.D."/>
            <person name="Hiller M."/>
            <person name="Vernes S.C."/>
            <person name="Myers E.W."/>
            <person name="Teeling E.C."/>
        </authorList>
    </citation>
    <scope>NUCLEOTIDE SEQUENCE [LARGE SCALE GENOMIC DNA]</scope>
    <source>
        <strain evidence="1">MRhiFer1</strain>
        <tissue evidence="1">Lung</tissue>
    </source>
</reference>
<dbReference type="InterPro" id="IPR051223">
    <property type="entry name" value="Polycystin"/>
</dbReference>
<dbReference type="Proteomes" id="UP000585614">
    <property type="component" value="Unassembled WGS sequence"/>
</dbReference>
<dbReference type="EMBL" id="JACAGC010000022">
    <property type="protein sequence ID" value="KAF6288465.1"/>
    <property type="molecule type" value="Genomic_DNA"/>
</dbReference>
<dbReference type="AlphaFoldDB" id="A0A7J7SJL6"/>
<dbReference type="GO" id="GO:0016020">
    <property type="term" value="C:membrane"/>
    <property type="evidence" value="ECO:0007669"/>
    <property type="project" value="TreeGrafter"/>
</dbReference>
<comment type="caution">
    <text evidence="1">The sequence shown here is derived from an EMBL/GenBank/DDBJ whole genome shotgun (WGS) entry which is preliminary data.</text>
</comment>
<dbReference type="GO" id="GO:0050982">
    <property type="term" value="P:detection of mechanical stimulus"/>
    <property type="evidence" value="ECO:0007669"/>
    <property type="project" value="TreeGrafter"/>
</dbReference>
<sequence>MEAKTFLTVILMIKCQFLGKPQAWPRDICPAIFCRQMTSSTKASSWLMSIRFAESQPKAGDGTFRASTRELTSLHISCKLAHVGHLFFMKTSMGFQDGHIWYSIFSCSARSNFTCVQRGSCCFSCSFAPC</sequence>
<dbReference type="PANTHER" id="PTHR10877">
    <property type="entry name" value="POLYCYSTIN FAMILY MEMBER"/>
    <property type="match status" value="1"/>
</dbReference>
<dbReference type="GO" id="GO:0005262">
    <property type="term" value="F:calcium channel activity"/>
    <property type="evidence" value="ECO:0007669"/>
    <property type="project" value="TreeGrafter"/>
</dbReference>
<evidence type="ECO:0000313" key="1">
    <source>
        <dbReference type="EMBL" id="KAF6288465.1"/>
    </source>
</evidence>
<organism evidence="1 2">
    <name type="scientific">Rhinolophus ferrumequinum</name>
    <name type="common">Greater horseshoe bat</name>
    <dbReference type="NCBI Taxonomy" id="59479"/>
    <lineage>
        <taxon>Eukaryota</taxon>
        <taxon>Metazoa</taxon>
        <taxon>Chordata</taxon>
        <taxon>Craniata</taxon>
        <taxon>Vertebrata</taxon>
        <taxon>Euteleostomi</taxon>
        <taxon>Mammalia</taxon>
        <taxon>Eutheria</taxon>
        <taxon>Laurasiatheria</taxon>
        <taxon>Chiroptera</taxon>
        <taxon>Yinpterochiroptera</taxon>
        <taxon>Rhinolophoidea</taxon>
        <taxon>Rhinolophidae</taxon>
        <taxon>Rhinolophinae</taxon>
        <taxon>Rhinolophus</taxon>
    </lineage>
</organism>
<evidence type="ECO:0000313" key="2">
    <source>
        <dbReference type="Proteomes" id="UP000585614"/>
    </source>
</evidence>